<organism evidence="3 4">
    <name type="scientific">Cladorrhinum samala</name>
    <dbReference type="NCBI Taxonomy" id="585594"/>
    <lineage>
        <taxon>Eukaryota</taxon>
        <taxon>Fungi</taxon>
        <taxon>Dikarya</taxon>
        <taxon>Ascomycota</taxon>
        <taxon>Pezizomycotina</taxon>
        <taxon>Sordariomycetes</taxon>
        <taxon>Sordariomycetidae</taxon>
        <taxon>Sordariales</taxon>
        <taxon>Podosporaceae</taxon>
        <taxon>Cladorrhinum</taxon>
    </lineage>
</organism>
<feature type="region of interest" description="Disordered" evidence="1">
    <location>
        <begin position="1"/>
        <end position="67"/>
    </location>
</feature>
<dbReference type="Pfam" id="PF00266">
    <property type="entry name" value="Aminotran_5"/>
    <property type="match status" value="1"/>
</dbReference>
<feature type="compositionally biased region" description="Low complexity" evidence="1">
    <location>
        <begin position="49"/>
        <end position="59"/>
    </location>
</feature>
<evidence type="ECO:0000259" key="2">
    <source>
        <dbReference type="Pfam" id="PF00266"/>
    </source>
</evidence>
<evidence type="ECO:0000256" key="1">
    <source>
        <dbReference type="SAM" id="MobiDB-lite"/>
    </source>
</evidence>
<feature type="domain" description="Aminotransferase class V" evidence="2">
    <location>
        <begin position="131"/>
        <end position="584"/>
    </location>
</feature>
<keyword evidence="4" id="KW-1185">Reference proteome</keyword>
<dbReference type="InterPro" id="IPR000192">
    <property type="entry name" value="Aminotrans_V_dom"/>
</dbReference>
<dbReference type="SUPFAM" id="SSF53383">
    <property type="entry name" value="PLP-dependent transferases"/>
    <property type="match status" value="1"/>
</dbReference>
<dbReference type="Gene3D" id="3.40.640.10">
    <property type="entry name" value="Type I PLP-dependent aspartate aminotransferase-like (Major domain)"/>
    <property type="match status" value="1"/>
</dbReference>
<dbReference type="Gene3D" id="3.90.1150.10">
    <property type="entry name" value="Aspartate Aminotransferase, domain 1"/>
    <property type="match status" value="1"/>
</dbReference>
<dbReference type="InterPro" id="IPR015421">
    <property type="entry name" value="PyrdxlP-dep_Trfase_major"/>
</dbReference>
<dbReference type="GO" id="GO:0043545">
    <property type="term" value="P:molybdopterin cofactor metabolic process"/>
    <property type="evidence" value="ECO:0007669"/>
    <property type="project" value="TreeGrafter"/>
</dbReference>
<sequence>MPRPSLFARFSERRHRKRASETDIQTNHRSNPHSIPQDVHHSVTQPGSPAALTPPATATQSKHWRHRSLASISSILHADRHHHNRMSRPQPKQPQQPPSPQQSQPTPILDTYPKPVDVIRQEEYPHMNTGTYLDHAGTTIYSSTLITRFSSLLLSSLYGNPHSFNTPAKLSGDLVDSIRLKTLQFLGADPAHYDLVFTSNATAAIKLVADSFRDLADQTRSKSFWYGYHRDAHTSLVGVRELTSPSEGRCFASDGEVEDWLENSDESETGAPGKLGLFAWPAQSNLTGRRIPQHKNWAGRARRREGGPTYTLLDAAGLAMTADLTPVFENLDDAPDFVCVSFYKIFGFPDLGGLVVRRESGHIMALRKYFGGGTVEMISTLGDNGVWHLSKGLEHRSEAGKEGRKLHEALEDGTLPFHSIIALGEAVDCFREVYGSMENVSRHTTALAVRLYEGMKGLRYANGRMVVKVYEDLEGGNGSTGYGDSSRQGATVAFNVLRPDGRFVSYDRVESLANDRGIYIRSGGICNPGGLFNALQYEPWQLNRARSAGHHCGSGGLSIINGLPTGVVRASLGAMSTVKDVDTFLEFLQETSFTLESDHVRDSGYADSSVFSDRAARHDLFEEQMSQTATCCS</sequence>
<evidence type="ECO:0000313" key="4">
    <source>
        <dbReference type="Proteomes" id="UP001321749"/>
    </source>
</evidence>
<accession>A0AAV9HQL0</accession>
<proteinExistence type="predicted"/>
<dbReference type="Proteomes" id="UP001321749">
    <property type="component" value="Unassembled WGS sequence"/>
</dbReference>
<evidence type="ECO:0000313" key="3">
    <source>
        <dbReference type="EMBL" id="KAK4461863.1"/>
    </source>
</evidence>
<dbReference type="PANTHER" id="PTHR14237:SF80">
    <property type="entry name" value="MOLYBDENUM COFACTOR SULFURASE"/>
    <property type="match status" value="1"/>
</dbReference>
<dbReference type="GO" id="GO:0008265">
    <property type="term" value="F:molybdenum cofactor sulfurtransferase activity"/>
    <property type="evidence" value="ECO:0007669"/>
    <property type="project" value="TreeGrafter"/>
</dbReference>
<feature type="compositionally biased region" description="Polar residues" evidence="1">
    <location>
        <begin position="22"/>
        <end position="34"/>
    </location>
</feature>
<feature type="region of interest" description="Disordered" evidence="1">
    <location>
        <begin position="80"/>
        <end position="112"/>
    </location>
</feature>
<gene>
    <name evidence="3" type="ORF">QBC42DRAFT_87271</name>
</gene>
<reference evidence="3" key="2">
    <citation type="submission" date="2023-06" db="EMBL/GenBank/DDBJ databases">
        <authorList>
            <consortium name="Lawrence Berkeley National Laboratory"/>
            <person name="Mondo S.J."/>
            <person name="Hensen N."/>
            <person name="Bonometti L."/>
            <person name="Westerberg I."/>
            <person name="Brannstrom I.O."/>
            <person name="Guillou S."/>
            <person name="Cros-Aarteil S."/>
            <person name="Calhoun S."/>
            <person name="Haridas S."/>
            <person name="Kuo A."/>
            <person name="Pangilinan J."/>
            <person name="Riley R."/>
            <person name="Labutti K."/>
            <person name="Andreopoulos B."/>
            <person name="Lipzen A."/>
            <person name="Chen C."/>
            <person name="Yanf M."/>
            <person name="Daum C."/>
            <person name="Ng V."/>
            <person name="Clum A."/>
            <person name="Steindorff A."/>
            <person name="Ohm R."/>
            <person name="Martin F."/>
            <person name="Silar P."/>
            <person name="Natvig D."/>
            <person name="Lalanne C."/>
            <person name="Gautier V."/>
            <person name="Ament-Velasquez S.L."/>
            <person name="Kruys A."/>
            <person name="Hutchinson M.I."/>
            <person name="Powell A.J."/>
            <person name="Barry K."/>
            <person name="Miller A.N."/>
            <person name="Grigoriev I.V."/>
            <person name="Debuchy R."/>
            <person name="Gladieux P."/>
            <person name="Thoren M.H."/>
            <person name="Johannesson H."/>
        </authorList>
    </citation>
    <scope>NUCLEOTIDE SEQUENCE</scope>
    <source>
        <strain evidence="3">PSN324</strain>
    </source>
</reference>
<dbReference type="AlphaFoldDB" id="A0AAV9HQL0"/>
<name>A0AAV9HQL0_9PEZI</name>
<protein>
    <submittedName>
        <fullName evidence="3">Molybdenum cofactor sulfurase</fullName>
    </submittedName>
</protein>
<feature type="compositionally biased region" description="Pro residues" evidence="1">
    <location>
        <begin position="91"/>
        <end position="100"/>
    </location>
</feature>
<dbReference type="InterPro" id="IPR015422">
    <property type="entry name" value="PyrdxlP-dep_Trfase_small"/>
</dbReference>
<dbReference type="EMBL" id="MU864982">
    <property type="protein sequence ID" value="KAK4461863.1"/>
    <property type="molecule type" value="Genomic_DNA"/>
</dbReference>
<reference evidence="3" key="1">
    <citation type="journal article" date="2023" name="Mol. Phylogenet. Evol.">
        <title>Genome-scale phylogeny and comparative genomics of the fungal order Sordariales.</title>
        <authorList>
            <person name="Hensen N."/>
            <person name="Bonometti L."/>
            <person name="Westerberg I."/>
            <person name="Brannstrom I.O."/>
            <person name="Guillou S."/>
            <person name="Cros-Aarteil S."/>
            <person name="Calhoun S."/>
            <person name="Haridas S."/>
            <person name="Kuo A."/>
            <person name="Mondo S."/>
            <person name="Pangilinan J."/>
            <person name="Riley R."/>
            <person name="LaButti K."/>
            <person name="Andreopoulos B."/>
            <person name="Lipzen A."/>
            <person name="Chen C."/>
            <person name="Yan M."/>
            <person name="Daum C."/>
            <person name="Ng V."/>
            <person name="Clum A."/>
            <person name="Steindorff A."/>
            <person name="Ohm R.A."/>
            <person name="Martin F."/>
            <person name="Silar P."/>
            <person name="Natvig D.O."/>
            <person name="Lalanne C."/>
            <person name="Gautier V."/>
            <person name="Ament-Velasquez S.L."/>
            <person name="Kruys A."/>
            <person name="Hutchinson M.I."/>
            <person name="Powell A.J."/>
            <person name="Barry K."/>
            <person name="Miller A.N."/>
            <person name="Grigoriev I.V."/>
            <person name="Debuchy R."/>
            <person name="Gladieux P."/>
            <person name="Hiltunen Thoren M."/>
            <person name="Johannesson H."/>
        </authorList>
    </citation>
    <scope>NUCLEOTIDE SEQUENCE</scope>
    <source>
        <strain evidence="3">PSN324</strain>
    </source>
</reference>
<comment type="caution">
    <text evidence="3">The sequence shown here is derived from an EMBL/GenBank/DDBJ whole genome shotgun (WGS) entry which is preliminary data.</text>
</comment>
<dbReference type="PANTHER" id="PTHR14237">
    <property type="entry name" value="MOLYBDOPTERIN COFACTOR SULFURASE MOSC"/>
    <property type="match status" value="1"/>
</dbReference>
<dbReference type="InterPro" id="IPR015424">
    <property type="entry name" value="PyrdxlP-dep_Trfase"/>
</dbReference>